<evidence type="ECO:0000256" key="3">
    <source>
        <dbReference type="ARBA" id="ARBA00022723"/>
    </source>
</evidence>
<dbReference type="CDD" id="cd10001">
    <property type="entry name" value="HDAC_classII_APAH"/>
    <property type="match status" value="1"/>
</dbReference>
<dbReference type="InterPro" id="IPR023801">
    <property type="entry name" value="His_deacetylse_dom"/>
</dbReference>
<evidence type="ECO:0000256" key="2">
    <source>
        <dbReference type="ARBA" id="ARBA00005947"/>
    </source>
</evidence>
<dbReference type="Pfam" id="PF00850">
    <property type="entry name" value="Hist_deacetyl"/>
    <property type="match status" value="1"/>
</dbReference>
<dbReference type="AlphaFoldDB" id="A0ABD5K043"/>
<protein>
    <submittedName>
        <fullName evidence="7">Histone deacetylase family protein</fullName>
    </submittedName>
</protein>
<dbReference type="InterPro" id="IPR023696">
    <property type="entry name" value="Ureohydrolase_dom_sf"/>
</dbReference>
<dbReference type="Gene3D" id="3.40.800.20">
    <property type="entry name" value="Histone deacetylase domain"/>
    <property type="match status" value="1"/>
</dbReference>
<keyword evidence="3" id="KW-0479">Metal-binding</keyword>
<dbReference type="RefSeq" id="WP_339442369.1">
    <property type="nucleotide sequence ID" value="NZ_JBBHKQ010000002.1"/>
</dbReference>
<evidence type="ECO:0000313" key="7">
    <source>
        <dbReference type="EMBL" id="MEJ5902354.1"/>
    </source>
</evidence>
<dbReference type="SUPFAM" id="SSF52768">
    <property type="entry name" value="Arginase/deacetylase"/>
    <property type="match status" value="1"/>
</dbReference>
<reference evidence="7 8" key="1">
    <citation type="submission" date="2024-03" db="EMBL/GenBank/DDBJ databases">
        <title>Reference genomes for the five species model microbial community.</title>
        <authorList>
            <person name="Padfield D."/>
        </authorList>
    </citation>
    <scope>NUCLEOTIDE SEQUENCE [LARGE SCALE GENOMIC DNA]</scope>
    <source>
        <strain evidence="7 8">AB1</strain>
    </source>
</reference>
<dbReference type="GO" id="GO:0046872">
    <property type="term" value="F:metal ion binding"/>
    <property type="evidence" value="ECO:0007669"/>
    <property type="project" value="UniProtKB-KW"/>
</dbReference>
<keyword evidence="5" id="KW-0862">Zinc</keyword>
<dbReference type="PANTHER" id="PTHR10625:SF17">
    <property type="entry name" value="HISTONE DEACETYLASE 8"/>
    <property type="match status" value="1"/>
</dbReference>
<dbReference type="InterPro" id="IPR037138">
    <property type="entry name" value="His_deacetylse_dom_sf"/>
</dbReference>
<comment type="cofactor">
    <cofactor evidence="1">
        <name>Zn(2+)</name>
        <dbReference type="ChEBI" id="CHEBI:29105"/>
    </cofactor>
</comment>
<evidence type="ECO:0000256" key="5">
    <source>
        <dbReference type="ARBA" id="ARBA00022833"/>
    </source>
</evidence>
<dbReference type="InterPro" id="IPR000286">
    <property type="entry name" value="HDACs"/>
</dbReference>
<dbReference type="GO" id="GO:0016787">
    <property type="term" value="F:hydrolase activity"/>
    <property type="evidence" value="ECO:0007669"/>
    <property type="project" value="UniProtKB-KW"/>
</dbReference>
<sequence length="358" mass="38350">MITPARAGNWTESDKGRTNMLAICDNRQLLHRPLTRLAGGRLAQNPEQPERIDLLKQGLAAIGVQPVSPTDHGLAKIAAIHDDDYLDFLRNGFAEWKSSPANGPEMRASVHPTVQMNRKPVDILGRAGYYQADASCVLLDGSWEALYASANTAIDAMVRVLEGEEKAYALCRPPGHHAYADKAGGFCYLNNTAIAAELAARRGLRVAIIDVDVHHGNGTQSIFYERSDVLTLSVHGDPAHLYPYYAGYEDEGGKGQGIGFNRNFPVPLHSDSETYLAAVDAACAAAQSFSPDVLIVALGLDAASSDPFACMNVDDDGFKRMGEQLGGLSAKTLVVQEGGYPSPSLPLLLQSFLTGLAA</sequence>
<name>A0ABD5K043_9HYPH</name>
<proteinExistence type="inferred from homology"/>
<feature type="domain" description="Histone deacetylase" evidence="6">
    <location>
        <begin position="46"/>
        <end position="353"/>
    </location>
</feature>
<comment type="similarity">
    <text evidence="2">Belongs to the histone deacetylase family.</text>
</comment>
<keyword evidence="4" id="KW-0378">Hydrolase</keyword>
<dbReference type="Proteomes" id="UP001362311">
    <property type="component" value="Unassembled WGS sequence"/>
</dbReference>
<dbReference type="EMBL" id="JBBHKQ010000002">
    <property type="protein sequence ID" value="MEJ5902354.1"/>
    <property type="molecule type" value="Genomic_DNA"/>
</dbReference>
<evidence type="ECO:0000313" key="8">
    <source>
        <dbReference type="Proteomes" id="UP001362311"/>
    </source>
</evidence>
<comment type="caution">
    <text evidence="7">The sequence shown here is derived from an EMBL/GenBank/DDBJ whole genome shotgun (WGS) entry which is preliminary data.</text>
</comment>
<organism evidence="7 8">
    <name type="scientific">Ochrobactrum teleogrylli</name>
    <dbReference type="NCBI Taxonomy" id="2479765"/>
    <lineage>
        <taxon>Bacteria</taxon>
        <taxon>Pseudomonadati</taxon>
        <taxon>Pseudomonadota</taxon>
        <taxon>Alphaproteobacteria</taxon>
        <taxon>Hyphomicrobiales</taxon>
        <taxon>Brucellaceae</taxon>
        <taxon>Brucella/Ochrobactrum group</taxon>
        <taxon>Ochrobactrum</taxon>
    </lineage>
</organism>
<dbReference type="PRINTS" id="PR01270">
    <property type="entry name" value="HDASUPER"/>
</dbReference>
<evidence type="ECO:0000259" key="6">
    <source>
        <dbReference type="Pfam" id="PF00850"/>
    </source>
</evidence>
<evidence type="ECO:0000256" key="1">
    <source>
        <dbReference type="ARBA" id="ARBA00001947"/>
    </source>
</evidence>
<dbReference type="PANTHER" id="PTHR10625">
    <property type="entry name" value="HISTONE DEACETYLASE HDAC1-RELATED"/>
    <property type="match status" value="1"/>
</dbReference>
<evidence type="ECO:0000256" key="4">
    <source>
        <dbReference type="ARBA" id="ARBA00022801"/>
    </source>
</evidence>
<gene>
    <name evidence="7" type="ORF">WIX40_19845</name>
</gene>
<accession>A0ABD5K043</accession>